<protein>
    <submittedName>
        <fullName evidence="1">Uncharacterized protein</fullName>
    </submittedName>
</protein>
<proteinExistence type="predicted"/>
<organism evidence="1 2">
    <name type="scientific">Coprinellus micaceus</name>
    <name type="common">Glistening ink-cap mushroom</name>
    <name type="synonym">Coprinus micaceus</name>
    <dbReference type="NCBI Taxonomy" id="71717"/>
    <lineage>
        <taxon>Eukaryota</taxon>
        <taxon>Fungi</taxon>
        <taxon>Dikarya</taxon>
        <taxon>Basidiomycota</taxon>
        <taxon>Agaricomycotina</taxon>
        <taxon>Agaricomycetes</taxon>
        <taxon>Agaricomycetidae</taxon>
        <taxon>Agaricales</taxon>
        <taxon>Agaricineae</taxon>
        <taxon>Psathyrellaceae</taxon>
        <taxon>Coprinellus</taxon>
    </lineage>
</organism>
<dbReference type="OrthoDB" id="3105640at2759"/>
<dbReference type="EMBL" id="QPFP01000033">
    <property type="protein sequence ID" value="TEB28335.1"/>
    <property type="molecule type" value="Genomic_DNA"/>
</dbReference>
<dbReference type="Proteomes" id="UP000298030">
    <property type="component" value="Unassembled WGS sequence"/>
</dbReference>
<keyword evidence="2" id="KW-1185">Reference proteome</keyword>
<evidence type="ECO:0000313" key="1">
    <source>
        <dbReference type="EMBL" id="TEB28335.1"/>
    </source>
</evidence>
<gene>
    <name evidence="1" type="ORF">FA13DRAFT_1794074</name>
</gene>
<evidence type="ECO:0000313" key="2">
    <source>
        <dbReference type="Proteomes" id="UP000298030"/>
    </source>
</evidence>
<name>A0A4Y7T2H8_COPMI</name>
<sequence>MARGKTVPSEVLRMALAEQGEVEALRRLGRLILPGNATEDILEILFKWITAIPVSISSIQMNKFVSSSGVGARPSVALCAFWKPLHPADHSEMKLEMKLLLIQHLMESGDAVLGWTRVCLQSGPPTVAEDMLNTGPFLPRAKSYLSPGHSLSCLVRLDKDYTAVVLSSRTFINLCLELRLAEDYCNQTGKLVFRMLDCKAVFGCPTPEMVDKILSNDQSREMLLAHFKNKQQRARFAAALTDRAVRGWHHTKIPMLAWHHSLQLNVSITAHLSNTDPLFRQQFARASHTTQLCARFHEFVTGLPQTDEAKFLLSKAVSGLSTLMQLARR</sequence>
<reference evidence="1 2" key="1">
    <citation type="journal article" date="2019" name="Nat. Ecol. Evol.">
        <title>Megaphylogeny resolves global patterns of mushroom evolution.</title>
        <authorList>
            <person name="Varga T."/>
            <person name="Krizsan K."/>
            <person name="Foldi C."/>
            <person name="Dima B."/>
            <person name="Sanchez-Garcia M."/>
            <person name="Sanchez-Ramirez S."/>
            <person name="Szollosi G.J."/>
            <person name="Szarkandi J.G."/>
            <person name="Papp V."/>
            <person name="Albert L."/>
            <person name="Andreopoulos W."/>
            <person name="Angelini C."/>
            <person name="Antonin V."/>
            <person name="Barry K.W."/>
            <person name="Bougher N.L."/>
            <person name="Buchanan P."/>
            <person name="Buyck B."/>
            <person name="Bense V."/>
            <person name="Catcheside P."/>
            <person name="Chovatia M."/>
            <person name="Cooper J."/>
            <person name="Damon W."/>
            <person name="Desjardin D."/>
            <person name="Finy P."/>
            <person name="Geml J."/>
            <person name="Haridas S."/>
            <person name="Hughes K."/>
            <person name="Justo A."/>
            <person name="Karasinski D."/>
            <person name="Kautmanova I."/>
            <person name="Kiss B."/>
            <person name="Kocsube S."/>
            <person name="Kotiranta H."/>
            <person name="LaButti K.M."/>
            <person name="Lechner B.E."/>
            <person name="Liimatainen K."/>
            <person name="Lipzen A."/>
            <person name="Lukacs Z."/>
            <person name="Mihaltcheva S."/>
            <person name="Morgado L.N."/>
            <person name="Niskanen T."/>
            <person name="Noordeloos M.E."/>
            <person name="Ohm R.A."/>
            <person name="Ortiz-Santana B."/>
            <person name="Ovrebo C."/>
            <person name="Racz N."/>
            <person name="Riley R."/>
            <person name="Savchenko A."/>
            <person name="Shiryaev A."/>
            <person name="Soop K."/>
            <person name="Spirin V."/>
            <person name="Szebenyi C."/>
            <person name="Tomsovsky M."/>
            <person name="Tulloss R.E."/>
            <person name="Uehling J."/>
            <person name="Grigoriev I.V."/>
            <person name="Vagvolgyi C."/>
            <person name="Papp T."/>
            <person name="Martin F.M."/>
            <person name="Miettinen O."/>
            <person name="Hibbett D.S."/>
            <person name="Nagy L.G."/>
        </authorList>
    </citation>
    <scope>NUCLEOTIDE SEQUENCE [LARGE SCALE GENOMIC DNA]</scope>
    <source>
        <strain evidence="1 2">FP101781</strain>
    </source>
</reference>
<accession>A0A4Y7T2H8</accession>
<comment type="caution">
    <text evidence="1">The sequence shown here is derived from an EMBL/GenBank/DDBJ whole genome shotgun (WGS) entry which is preliminary data.</text>
</comment>
<dbReference type="AlphaFoldDB" id="A0A4Y7T2H8"/>